<name>A0A6B2H2F3_9BACT</name>
<dbReference type="AlphaFoldDB" id="A0A6B2H2F3"/>
<dbReference type="Proteomes" id="UP000478546">
    <property type="component" value="Unassembled WGS sequence"/>
</dbReference>
<keyword evidence="1" id="KW-1133">Transmembrane helix</keyword>
<comment type="caution">
    <text evidence="2">The sequence shown here is derived from an EMBL/GenBank/DDBJ whole genome shotgun (WGS) entry which is preliminary data.</text>
</comment>
<sequence length="75" mass="8620">MPYLTSAVILSTFILYLGLLGFILTWVYQDAELRGFNGWVVTIFTFLTGTIFGTLVWLLIRPKLKKQLIVLHTED</sequence>
<keyword evidence="1" id="KW-0812">Transmembrane</keyword>
<feature type="transmembrane region" description="Helical" evidence="1">
    <location>
        <begin position="7"/>
        <end position="27"/>
    </location>
</feature>
<feature type="transmembrane region" description="Helical" evidence="1">
    <location>
        <begin position="39"/>
        <end position="60"/>
    </location>
</feature>
<evidence type="ECO:0008006" key="4">
    <source>
        <dbReference type="Google" id="ProtNLM"/>
    </source>
</evidence>
<dbReference type="EMBL" id="JAAEAA010000014">
    <property type="protein sequence ID" value="NDK56561.1"/>
    <property type="molecule type" value="Genomic_DNA"/>
</dbReference>
<protein>
    <recommendedName>
        <fullName evidence="4">Cardiolipin synthase N-terminal domain-containing protein</fullName>
    </recommendedName>
</protein>
<organism evidence="2 3">
    <name type="scientific">Pontibacter fetidus</name>
    <dbReference type="NCBI Taxonomy" id="2700082"/>
    <lineage>
        <taxon>Bacteria</taxon>
        <taxon>Pseudomonadati</taxon>
        <taxon>Bacteroidota</taxon>
        <taxon>Cytophagia</taxon>
        <taxon>Cytophagales</taxon>
        <taxon>Hymenobacteraceae</taxon>
        <taxon>Pontibacter</taxon>
    </lineage>
</organism>
<accession>A0A6B2H2F3</accession>
<gene>
    <name evidence="2" type="ORF">GWO68_11580</name>
</gene>
<evidence type="ECO:0000313" key="2">
    <source>
        <dbReference type="EMBL" id="NDK56561.1"/>
    </source>
</evidence>
<reference evidence="2 3" key="1">
    <citation type="submission" date="2020-01" db="EMBL/GenBank/DDBJ databases">
        <authorList>
            <person name="Kim M.K."/>
        </authorList>
    </citation>
    <scope>NUCLEOTIDE SEQUENCE [LARGE SCALE GENOMIC DNA]</scope>
    <source>
        <strain evidence="2 3">BT213</strain>
    </source>
</reference>
<proteinExistence type="predicted"/>
<keyword evidence="1" id="KW-0472">Membrane</keyword>
<evidence type="ECO:0000256" key="1">
    <source>
        <dbReference type="SAM" id="Phobius"/>
    </source>
</evidence>
<evidence type="ECO:0000313" key="3">
    <source>
        <dbReference type="Proteomes" id="UP000478546"/>
    </source>
</evidence>
<keyword evidence="3" id="KW-1185">Reference proteome</keyword>